<evidence type="ECO:0000256" key="3">
    <source>
        <dbReference type="ARBA" id="ARBA00022553"/>
    </source>
</evidence>
<dbReference type="GO" id="GO:0006355">
    <property type="term" value="P:regulation of DNA-templated transcription"/>
    <property type="evidence" value="ECO:0007669"/>
    <property type="project" value="InterPro"/>
</dbReference>
<dbReference type="InterPro" id="IPR001867">
    <property type="entry name" value="OmpR/PhoB-type_DNA-bd"/>
</dbReference>
<evidence type="ECO:0000256" key="4">
    <source>
        <dbReference type="ARBA" id="ARBA00023012"/>
    </source>
</evidence>
<organism evidence="12 13">
    <name type="scientific">Seleniivibrio woodruffii</name>
    <dbReference type="NCBI Taxonomy" id="1078050"/>
    <lineage>
        <taxon>Bacteria</taxon>
        <taxon>Pseudomonadati</taxon>
        <taxon>Deferribacterota</taxon>
        <taxon>Deferribacteres</taxon>
        <taxon>Deferribacterales</taxon>
        <taxon>Geovibrionaceae</taxon>
        <taxon>Seleniivibrio</taxon>
    </lineage>
</organism>
<keyword evidence="2" id="KW-0963">Cytoplasm</keyword>
<protein>
    <submittedName>
        <fullName evidence="12">Two-component system phosphate regulon response regulator OmpR</fullName>
    </submittedName>
</protein>
<dbReference type="GO" id="GO:0032993">
    <property type="term" value="C:protein-DNA complex"/>
    <property type="evidence" value="ECO:0007669"/>
    <property type="project" value="TreeGrafter"/>
</dbReference>
<evidence type="ECO:0000259" key="10">
    <source>
        <dbReference type="PROSITE" id="PS50110"/>
    </source>
</evidence>
<name>A0A4R1KA59_9BACT</name>
<dbReference type="PANTHER" id="PTHR48111">
    <property type="entry name" value="REGULATOR OF RPOS"/>
    <property type="match status" value="1"/>
</dbReference>
<comment type="subcellular location">
    <subcellularLocation>
        <location evidence="1">Cytoplasm</location>
    </subcellularLocation>
</comment>
<dbReference type="AlphaFoldDB" id="A0A4R1KA59"/>
<feature type="modified residue" description="4-aspartylphosphate" evidence="8">
    <location>
        <position position="53"/>
    </location>
</feature>
<keyword evidence="6 9" id="KW-0238">DNA-binding</keyword>
<evidence type="ECO:0000313" key="12">
    <source>
        <dbReference type="EMBL" id="TCK60059.1"/>
    </source>
</evidence>
<keyword evidence="3 8" id="KW-0597">Phosphoprotein</keyword>
<dbReference type="Proteomes" id="UP000294614">
    <property type="component" value="Unassembled WGS sequence"/>
</dbReference>
<evidence type="ECO:0000256" key="8">
    <source>
        <dbReference type="PROSITE-ProRule" id="PRU00169"/>
    </source>
</evidence>
<dbReference type="CDD" id="cd00383">
    <property type="entry name" value="trans_reg_C"/>
    <property type="match status" value="1"/>
</dbReference>
<accession>A0A4R1KA59</accession>
<dbReference type="InterPro" id="IPR039420">
    <property type="entry name" value="WalR-like"/>
</dbReference>
<dbReference type="InterPro" id="IPR001789">
    <property type="entry name" value="Sig_transdc_resp-reg_receiver"/>
</dbReference>
<dbReference type="Gene3D" id="1.10.10.10">
    <property type="entry name" value="Winged helix-like DNA-binding domain superfamily/Winged helix DNA-binding domain"/>
    <property type="match status" value="1"/>
</dbReference>
<dbReference type="EMBL" id="SMGG01000005">
    <property type="protein sequence ID" value="TCK60059.1"/>
    <property type="molecule type" value="Genomic_DNA"/>
</dbReference>
<dbReference type="GO" id="GO:0005829">
    <property type="term" value="C:cytosol"/>
    <property type="evidence" value="ECO:0007669"/>
    <property type="project" value="TreeGrafter"/>
</dbReference>
<evidence type="ECO:0000256" key="1">
    <source>
        <dbReference type="ARBA" id="ARBA00004496"/>
    </source>
</evidence>
<keyword evidence="13" id="KW-1185">Reference proteome</keyword>
<proteinExistence type="predicted"/>
<keyword evidence="5" id="KW-0805">Transcription regulation</keyword>
<feature type="domain" description="Response regulatory" evidence="10">
    <location>
        <begin position="4"/>
        <end position="117"/>
    </location>
</feature>
<keyword evidence="7" id="KW-0804">Transcription</keyword>
<evidence type="ECO:0000256" key="9">
    <source>
        <dbReference type="PROSITE-ProRule" id="PRU01091"/>
    </source>
</evidence>
<evidence type="ECO:0000313" key="13">
    <source>
        <dbReference type="Proteomes" id="UP000294614"/>
    </source>
</evidence>
<dbReference type="OrthoDB" id="9790442at2"/>
<feature type="domain" description="OmpR/PhoB-type" evidence="11">
    <location>
        <begin position="130"/>
        <end position="229"/>
    </location>
</feature>
<gene>
    <name evidence="12" type="ORF">C8D98_2235</name>
</gene>
<dbReference type="PANTHER" id="PTHR48111:SF1">
    <property type="entry name" value="TWO-COMPONENT RESPONSE REGULATOR ORR33"/>
    <property type="match status" value="1"/>
</dbReference>
<dbReference type="FunFam" id="1.10.10.10:FF:000099">
    <property type="entry name" value="Two-component system response regulator TorR"/>
    <property type="match status" value="1"/>
</dbReference>
<evidence type="ECO:0000256" key="5">
    <source>
        <dbReference type="ARBA" id="ARBA00023015"/>
    </source>
</evidence>
<dbReference type="Pfam" id="PF00072">
    <property type="entry name" value="Response_reg"/>
    <property type="match status" value="1"/>
</dbReference>
<dbReference type="Gene3D" id="3.40.50.2300">
    <property type="match status" value="1"/>
</dbReference>
<evidence type="ECO:0000256" key="6">
    <source>
        <dbReference type="ARBA" id="ARBA00023125"/>
    </source>
</evidence>
<dbReference type="SMART" id="SM00862">
    <property type="entry name" value="Trans_reg_C"/>
    <property type="match status" value="1"/>
</dbReference>
<dbReference type="PROSITE" id="PS50110">
    <property type="entry name" value="RESPONSE_REGULATORY"/>
    <property type="match status" value="1"/>
</dbReference>
<dbReference type="GO" id="GO:0000976">
    <property type="term" value="F:transcription cis-regulatory region binding"/>
    <property type="evidence" value="ECO:0007669"/>
    <property type="project" value="TreeGrafter"/>
</dbReference>
<dbReference type="FunFam" id="3.40.50.2300:FF:000001">
    <property type="entry name" value="DNA-binding response regulator PhoB"/>
    <property type="match status" value="1"/>
</dbReference>
<sequence>MQNRILIVDDDVKLCRMLSRYLAEFSYTVDSLNDPTEAEGYLRRSSPSIIILDVMMPKMNGFELCKRIRRESDIPVIILSARGGVEDRIAGLEAGADDYLPKPFEPRELVARISSILKRAEGRQQAQPSAGGIDHGRLNVDTDTHRAFLDGTELELTRAEFVILCLMLRNPYRVLDRDKIFNELKGLDCDAFNRTVDVTVSRLRTKLGDDPKAPSFIKTVWGEGYMFIAEK</sequence>
<evidence type="ECO:0000256" key="7">
    <source>
        <dbReference type="ARBA" id="ARBA00023163"/>
    </source>
</evidence>
<keyword evidence="4" id="KW-0902">Two-component regulatory system</keyword>
<dbReference type="SMART" id="SM00448">
    <property type="entry name" value="REC"/>
    <property type="match status" value="1"/>
</dbReference>
<dbReference type="InterPro" id="IPR011006">
    <property type="entry name" value="CheY-like_superfamily"/>
</dbReference>
<dbReference type="RefSeq" id="WP_132874204.1">
    <property type="nucleotide sequence ID" value="NZ_SMGG01000005.1"/>
</dbReference>
<dbReference type="GO" id="GO:0000156">
    <property type="term" value="F:phosphorelay response regulator activity"/>
    <property type="evidence" value="ECO:0007669"/>
    <property type="project" value="TreeGrafter"/>
</dbReference>
<evidence type="ECO:0000256" key="2">
    <source>
        <dbReference type="ARBA" id="ARBA00022490"/>
    </source>
</evidence>
<dbReference type="InterPro" id="IPR036388">
    <property type="entry name" value="WH-like_DNA-bd_sf"/>
</dbReference>
<evidence type="ECO:0000259" key="11">
    <source>
        <dbReference type="PROSITE" id="PS51755"/>
    </source>
</evidence>
<dbReference type="SUPFAM" id="SSF46894">
    <property type="entry name" value="C-terminal effector domain of the bipartite response regulators"/>
    <property type="match status" value="1"/>
</dbReference>
<dbReference type="Pfam" id="PF00486">
    <property type="entry name" value="Trans_reg_C"/>
    <property type="match status" value="1"/>
</dbReference>
<dbReference type="PROSITE" id="PS51755">
    <property type="entry name" value="OMPR_PHOB"/>
    <property type="match status" value="1"/>
</dbReference>
<comment type="caution">
    <text evidence="12">The sequence shown here is derived from an EMBL/GenBank/DDBJ whole genome shotgun (WGS) entry which is preliminary data.</text>
</comment>
<reference evidence="12 13" key="1">
    <citation type="submission" date="2019-03" db="EMBL/GenBank/DDBJ databases">
        <title>Genomic Encyclopedia of Type Strains, Phase IV (KMG-IV): sequencing the most valuable type-strain genomes for metagenomic binning, comparative biology and taxonomic classification.</title>
        <authorList>
            <person name="Goeker M."/>
        </authorList>
    </citation>
    <scope>NUCLEOTIDE SEQUENCE [LARGE SCALE GENOMIC DNA]</scope>
    <source>
        <strain evidence="12 13">DSM 24984</strain>
    </source>
</reference>
<dbReference type="InterPro" id="IPR016032">
    <property type="entry name" value="Sig_transdc_resp-reg_C-effctor"/>
</dbReference>
<feature type="DNA-binding region" description="OmpR/PhoB-type" evidence="9">
    <location>
        <begin position="130"/>
        <end position="229"/>
    </location>
</feature>
<dbReference type="Gene3D" id="6.10.250.690">
    <property type="match status" value="1"/>
</dbReference>
<dbReference type="SUPFAM" id="SSF52172">
    <property type="entry name" value="CheY-like"/>
    <property type="match status" value="1"/>
</dbReference>